<sequence>MPTGTYPKVQRSINVPPSNHSQNWNPRPRTFRRSRILAFVALLLLVFVWYSHGPTPDVTKKKNKLRNGLSADGVDWSKYAYSQYATNGAYLCNSIMAFDALEKLGSKADRILFYPDNWDLEVTASDDRDSQLLVMARDKYRVKLIPMHMQSLKAKGKEEEDEWEETWDFSINKFLAWNQTQYERVIHFDSDVTLFAHMDDLFFLPDTPVAMPRAYWELPKTRKLTSVLVVLKPSHDEYEGLMHAAYTSEGQVHRFDMEILNDRYRDSVLVLPHKGSILLTGELRNEDHSNYAGNDYDFWDIDDALAEARILHFSDWPLPKPWIMWPNNLLPEVLPKCKIKPGTPDEAGCRDRDVWRALYDDFRQRRKDICRLLSVPAPQWPPPPKMTKPKPAKSDDKKDKKAS</sequence>
<dbReference type="GO" id="GO:0016740">
    <property type="term" value="F:transferase activity"/>
    <property type="evidence" value="ECO:0007669"/>
    <property type="project" value="UniProtKB-KW"/>
</dbReference>
<evidence type="ECO:0000313" key="4">
    <source>
        <dbReference type="Proteomes" id="UP001492380"/>
    </source>
</evidence>
<name>A0ABR1YUU2_9PEZI</name>
<reference evidence="3 4" key="1">
    <citation type="submission" date="2024-04" db="EMBL/GenBank/DDBJ databases">
        <title>Phyllosticta paracitricarpa is synonymous to the EU quarantine fungus P. citricarpa based on phylogenomic analyses.</title>
        <authorList>
            <consortium name="Lawrence Berkeley National Laboratory"/>
            <person name="Van Ingen-Buijs V.A."/>
            <person name="Van Westerhoven A.C."/>
            <person name="Haridas S."/>
            <person name="Skiadas P."/>
            <person name="Martin F."/>
            <person name="Groenewald J.Z."/>
            <person name="Crous P.W."/>
            <person name="Seidl M.F."/>
        </authorList>
    </citation>
    <scope>NUCLEOTIDE SEQUENCE [LARGE SCALE GENOMIC DNA]</scope>
    <source>
        <strain evidence="3 4">CBS 123374</strain>
    </source>
</reference>
<feature type="region of interest" description="Disordered" evidence="1">
    <location>
        <begin position="1"/>
        <end position="26"/>
    </location>
</feature>
<keyword evidence="2" id="KW-0472">Membrane</keyword>
<dbReference type="PANTHER" id="PTHR11183">
    <property type="entry name" value="GLYCOGENIN SUBFAMILY MEMBER"/>
    <property type="match status" value="1"/>
</dbReference>
<organism evidence="3 4">
    <name type="scientific">Phyllosticta capitalensis</name>
    <dbReference type="NCBI Taxonomy" id="121624"/>
    <lineage>
        <taxon>Eukaryota</taxon>
        <taxon>Fungi</taxon>
        <taxon>Dikarya</taxon>
        <taxon>Ascomycota</taxon>
        <taxon>Pezizomycotina</taxon>
        <taxon>Dothideomycetes</taxon>
        <taxon>Dothideomycetes incertae sedis</taxon>
        <taxon>Botryosphaeriales</taxon>
        <taxon>Phyllostictaceae</taxon>
        <taxon>Phyllosticta</taxon>
    </lineage>
</organism>
<protein>
    <submittedName>
        <fullName evidence="3">Nucleotide-diphospho-sugar transferase</fullName>
    </submittedName>
</protein>
<dbReference type="SUPFAM" id="SSF53448">
    <property type="entry name" value="Nucleotide-diphospho-sugar transferases"/>
    <property type="match status" value="1"/>
</dbReference>
<gene>
    <name evidence="3" type="ORF">HDK90DRAFT_411326</name>
</gene>
<dbReference type="InterPro" id="IPR029044">
    <property type="entry name" value="Nucleotide-diphossugar_trans"/>
</dbReference>
<evidence type="ECO:0000256" key="2">
    <source>
        <dbReference type="SAM" id="Phobius"/>
    </source>
</evidence>
<accession>A0ABR1YUU2</accession>
<feature type="transmembrane region" description="Helical" evidence="2">
    <location>
        <begin position="36"/>
        <end position="52"/>
    </location>
</feature>
<dbReference type="Proteomes" id="UP001492380">
    <property type="component" value="Unassembled WGS sequence"/>
</dbReference>
<proteinExistence type="predicted"/>
<keyword evidence="2" id="KW-1133">Transmembrane helix</keyword>
<keyword evidence="4" id="KW-1185">Reference proteome</keyword>
<feature type="compositionally biased region" description="Polar residues" evidence="1">
    <location>
        <begin position="11"/>
        <end position="25"/>
    </location>
</feature>
<keyword evidence="3" id="KW-0808">Transferase</keyword>
<dbReference type="EMBL" id="JBBWRZ010000003">
    <property type="protein sequence ID" value="KAK8239881.1"/>
    <property type="molecule type" value="Genomic_DNA"/>
</dbReference>
<dbReference type="Gene3D" id="3.90.550.10">
    <property type="entry name" value="Spore Coat Polysaccharide Biosynthesis Protein SpsA, Chain A"/>
    <property type="match status" value="1"/>
</dbReference>
<evidence type="ECO:0000313" key="3">
    <source>
        <dbReference type="EMBL" id="KAK8239881.1"/>
    </source>
</evidence>
<feature type="compositionally biased region" description="Basic and acidic residues" evidence="1">
    <location>
        <begin position="392"/>
        <end position="403"/>
    </location>
</feature>
<feature type="region of interest" description="Disordered" evidence="1">
    <location>
        <begin position="373"/>
        <end position="403"/>
    </location>
</feature>
<keyword evidence="2" id="KW-0812">Transmembrane</keyword>
<evidence type="ECO:0000256" key="1">
    <source>
        <dbReference type="SAM" id="MobiDB-lite"/>
    </source>
</evidence>
<comment type="caution">
    <text evidence="3">The sequence shown here is derived from an EMBL/GenBank/DDBJ whole genome shotgun (WGS) entry which is preliminary data.</text>
</comment>
<dbReference type="InterPro" id="IPR050587">
    <property type="entry name" value="GNT1/Glycosyltrans_8"/>
</dbReference>